<accession>A0ABW5NQF7</accession>
<dbReference type="InterPro" id="IPR036291">
    <property type="entry name" value="NAD(P)-bd_dom_sf"/>
</dbReference>
<name>A0ABW5NQF7_9FLAO</name>
<comment type="caution">
    <text evidence="4">The sequence shown here is derived from an EMBL/GenBank/DDBJ whole genome shotgun (WGS) entry which is preliminary data.</text>
</comment>
<keyword evidence="5" id="KW-1185">Reference proteome</keyword>
<dbReference type="EMBL" id="JBHUMD010000005">
    <property type="protein sequence ID" value="MFD2601135.1"/>
    <property type="molecule type" value="Genomic_DNA"/>
</dbReference>
<dbReference type="RefSeq" id="WP_379819764.1">
    <property type="nucleotide sequence ID" value="NZ_JBHUMD010000005.1"/>
</dbReference>
<dbReference type="PRINTS" id="PR00080">
    <property type="entry name" value="SDRFAMILY"/>
</dbReference>
<protein>
    <submittedName>
        <fullName evidence="4">SDR family NAD(P)-dependent oxidoreductase</fullName>
    </submittedName>
</protein>
<dbReference type="InterPro" id="IPR002347">
    <property type="entry name" value="SDR_fam"/>
</dbReference>
<reference evidence="5" key="1">
    <citation type="journal article" date="2019" name="Int. J. Syst. Evol. Microbiol.">
        <title>The Global Catalogue of Microorganisms (GCM) 10K type strain sequencing project: providing services to taxonomists for standard genome sequencing and annotation.</title>
        <authorList>
            <consortium name="The Broad Institute Genomics Platform"/>
            <consortium name="The Broad Institute Genome Sequencing Center for Infectious Disease"/>
            <person name="Wu L."/>
            <person name="Ma J."/>
        </authorList>
    </citation>
    <scope>NUCLEOTIDE SEQUENCE [LARGE SCALE GENOMIC DNA]</scope>
    <source>
        <strain evidence="5">KCTC 42107</strain>
    </source>
</reference>
<dbReference type="Gene3D" id="3.40.50.720">
    <property type="entry name" value="NAD(P)-binding Rossmann-like Domain"/>
    <property type="match status" value="1"/>
</dbReference>
<evidence type="ECO:0000313" key="4">
    <source>
        <dbReference type="EMBL" id="MFD2601135.1"/>
    </source>
</evidence>
<sequence>MKTDKQKIWFVTGASKGFGLLFVKQLLATGQKVAATSRTTAELIKAIGDSENFLPLEVDLASDSSVAAAITKTEAKFGGLDVLVNNAGYGIGGSLEEVEDRDVRAAFDINVFAVFNTIRHTLPIMRKQQSGHIINIASIAGVAPGSGWAAYSAAKSAVIGLSEALAQDVQPFGITVTAVAPGGFRTSFLSKESLAVPKNIDGAYDNINEMLIRYQGLDGKQAGDPEKGVAIMIQTAFEQNPPLHLLLGSDAYRRATTKFESQMNEFENLKDTTTSTDF</sequence>
<comment type="similarity">
    <text evidence="1 3">Belongs to the short-chain dehydrogenases/reductases (SDR) family.</text>
</comment>
<dbReference type="PANTHER" id="PTHR43976">
    <property type="entry name" value="SHORT CHAIN DEHYDROGENASE"/>
    <property type="match status" value="1"/>
</dbReference>
<evidence type="ECO:0000256" key="1">
    <source>
        <dbReference type="ARBA" id="ARBA00006484"/>
    </source>
</evidence>
<keyword evidence="2" id="KW-0560">Oxidoreductase</keyword>
<dbReference type="Pfam" id="PF00106">
    <property type="entry name" value="adh_short"/>
    <property type="match status" value="1"/>
</dbReference>
<dbReference type="SUPFAM" id="SSF51735">
    <property type="entry name" value="NAD(P)-binding Rossmann-fold domains"/>
    <property type="match status" value="1"/>
</dbReference>
<dbReference type="PRINTS" id="PR00081">
    <property type="entry name" value="GDHRDH"/>
</dbReference>
<evidence type="ECO:0000256" key="2">
    <source>
        <dbReference type="ARBA" id="ARBA00023002"/>
    </source>
</evidence>
<dbReference type="InterPro" id="IPR051911">
    <property type="entry name" value="SDR_oxidoreductase"/>
</dbReference>
<dbReference type="PANTHER" id="PTHR43976:SF16">
    <property type="entry name" value="SHORT-CHAIN DEHYDROGENASE_REDUCTASE FAMILY PROTEIN"/>
    <property type="match status" value="1"/>
</dbReference>
<dbReference type="InterPro" id="IPR020904">
    <property type="entry name" value="Sc_DH/Rdtase_CS"/>
</dbReference>
<dbReference type="Proteomes" id="UP001597480">
    <property type="component" value="Unassembled WGS sequence"/>
</dbReference>
<gene>
    <name evidence="4" type="ORF">ACFSR3_03630</name>
</gene>
<organism evidence="4 5">
    <name type="scientific">Flavobacterium suzhouense</name>
    <dbReference type="NCBI Taxonomy" id="1529638"/>
    <lineage>
        <taxon>Bacteria</taxon>
        <taxon>Pseudomonadati</taxon>
        <taxon>Bacteroidota</taxon>
        <taxon>Flavobacteriia</taxon>
        <taxon>Flavobacteriales</taxon>
        <taxon>Flavobacteriaceae</taxon>
        <taxon>Flavobacterium</taxon>
    </lineage>
</organism>
<dbReference type="PROSITE" id="PS00061">
    <property type="entry name" value="ADH_SHORT"/>
    <property type="match status" value="1"/>
</dbReference>
<evidence type="ECO:0000256" key="3">
    <source>
        <dbReference type="RuleBase" id="RU000363"/>
    </source>
</evidence>
<dbReference type="CDD" id="cd05374">
    <property type="entry name" value="17beta-HSD-like_SDR_c"/>
    <property type="match status" value="1"/>
</dbReference>
<evidence type="ECO:0000313" key="5">
    <source>
        <dbReference type="Proteomes" id="UP001597480"/>
    </source>
</evidence>
<proteinExistence type="inferred from homology"/>